<evidence type="ECO:0000259" key="7">
    <source>
        <dbReference type="Pfam" id="PF04357"/>
    </source>
</evidence>
<name>A0A1T5AE99_9SPHI</name>
<dbReference type="EMBL" id="FUYS01000002">
    <property type="protein sequence ID" value="SKB33362.1"/>
    <property type="molecule type" value="Genomic_DNA"/>
</dbReference>
<reference evidence="8 9" key="1">
    <citation type="submission" date="2017-02" db="EMBL/GenBank/DDBJ databases">
        <authorList>
            <person name="Peterson S.W."/>
        </authorList>
    </citation>
    <scope>NUCLEOTIDE SEQUENCE [LARGE SCALE GENOMIC DNA]</scope>
    <source>
        <strain evidence="8 9">DSM 22899</strain>
    </source>
</reference>
<dbReference type="InterPro" id="IPR007452">
    <property type="entry name" value="TamB_C"/>
</dbReference>
<dbReference type="Pfam" id="PF05359">
    <property type="entry name" value="DUF748"/>
    <property type="match status" value="1"/>
</dbReference>
<dbReference type="STRING" id="623280.SAMN05660226_00669"/>
<evidence type="ECO:0000313" key="8">
    <source>
        <dbReference type="EMBL" id="SKB33362.1"/>
    </source>
</evidence>
<keyword evidence="2 6" id="KW-0812">Transmembrane</keyword>
<protein>
    <recommendedName>
        <fullName evidence="7">Translocation and assembly module TamB C-terminal domain-containing protein</fullName>
    </recommendedName>
</protein>
<keyword evidence="3 6" id="KW-1133">Transmembrane helix</keyword>
<dbReference type="PANTHER" id="PTHR36985">
    <property type="entry name" value="TRANSLOCATION AND ASSEMBLY MODULE SUBUNIT TAMB"/>
    <property type="match status" value="1"/>
</dbReference>
<evidence type="ECO:0000313" key="9">
    <source>
        <dbReference type="Proteomes" id="UP000190541"/>
    </source>
</evidence>
<dbReference type="RefSeq" id="WP_079715420.1">
    <property type="nucleotide sequence ID" value="NZ_FUYS01000002.1"/>
</dbReference>
<sequence length="1770" mass="197608">MNKFGRIAIKTLLWIIGSIIGLVLLLFVLIRIPAVQNYVVQKVTAYLENKIKTPVRIARVSLDLPKMLVLEGVYFEDQSRDTLLAGEKLRVDISMLKLLDNTVEIGRIDLQGITAKINRTLPDSAFNFDYIINAFVTEQKEPAQPDSSAPMKFDIDRVNLNRIRFLYRDEVIGMAAEVNLNHLDTRIETFDLEGNMRFGIPRINVNGLQGSVRQWAVAQPEEAPNAADFGIADTAATSLLPELEFETFNLSAIDFAYVDEASAMDTRFRINKLLARLNKLDLNGEFVDIREIDLNGSDSRIFFGQTTKPSSAADTAAPAEPVNWRVHASSIRIASTNFAFEDANQPRIAQGFDYGNIGITDFEGELTDLRYSADTISGRVAGLKARDHSGFVLNRLQTSFFYTNQGAELDDLYAETPHTLFRNYIKISYPALETITEQLGSVRIVADISESHLGMEDVRYFVPDLDTMEVMEPLWPVTFHINTTIDGRLDDLQIPTLRLETLDKTRIVARAHIKGLPDMERLDVDLDLQEFVTGKADLDRLIAPSLLPDSINLPADIRLAGTFNGGLNGFQTAMQLNTTMGNANVDADYRVNSRTRDTVYDAQLQISDIDIGQLMKMDSVLGKVSFAAHAKGTGLDPATAVADIQAELLSLEAMGYQYTNIGINATAKNGDITATMTSDDANIDFDLDAHADMRGQYPSVNVNLMVDSINLKNLGLMQDEFRYHGRLVADLETADIDHLNGTVDIVNSSIAYNDERYTLDTVRLRAIARDTSNMLQLRSEFLNAHMVGNFKLSELGASVQDILAVYYQPDSIAPTFEYTPQRFDFSAQFTRSRFIQGLLPDLTEMEDVMLDGSFNSAEKLLLAKVTAPRVVYAGTTIDHVGVDINTYDSTLYYNALINRIGLGNIELINTLLSGTVVKNQLDFGLWIKDDADKERYHLGMALKVDARNFLFNLQEDGLMLNYEQWKVNPENVILFGNDGIRAHQFILRNNGQEMAVQSQDSTLNAPINLTFNDFRIETFSKMLESELFNMGGGINGTATISRLETSPVFVSDITIDRFFFGNDTVGDINLKVNNERENVFAADISITGNGNDVKLTGDFINPPNEPSQLDFVLDVNPLSMHTLEAFSLGYLRNTAGAINGKLNITGTVDQPRINGALLFDKATLNVAMLNATFNIDDQSINFNNKGLRFNKFRLEDSVGNAAVINGTVNTTTYTDFAFALTVVADDFQVLNSTQEDNDMYYGRLFMSSNLRIQGDMNNPNVSGTLLVNEKTNVTFVLPNDDPGMVDRQGIVRFVNRSDTARANVFAKVDSLTHTELGGLNVSVNVVTDKDAVFTVVIDPGSQDALTIQGEAELNAGIDPSGDITLNGTYTVESGNYSFSFGPVKRLFQFRKGSTLTWTGDPMDARMDITAVYNLRAPTLELVQNQIGTESPNLYKQRVPFNVTLHISEQLFQPQLQFGIDLDEDNAMVSQDVASKVNTGLAQLQENESEMNKQVFSLIVLGRFMAANPFESLSGGGGAEAIARNTVSSFLSGQLNRLAGDLIQGVEFDFSLQSEEDYSTGTGQNRTDLNIGVSKMLFNDRMKVTVGSNFELEGNARPGEQTTNIAGDIAVDYQLTDDGRYMARAYRKNQYQITLQGQFVETGLGFIVNMDYNEFREIFNRRSRLADEFNTESRQFRRRWDVERMETDTAYRDSVRKVILDSLERNDPEFRERMQQRRMERQQEQQNQQTTENQQGGDQVPSVPDTARKNTALRNERDEDLQQEERGSDEQ</sequence>
<dbReference type="OrthoDB" id="9811276at2"/>
<evidence type="ECO:0000256" key="5">
    <source>
        <dbReference type="SAM" id="MobiDB-lite"/>
    </source>
</evidence>
<evidence type="ECO:0000256" key="1">
    <source>
        <dbReference type="ARBA" id="ARBA00004167"/>
    </source>
</evidence>
<organism evidence="8 9">
    <name type="scientific">Parapedobacter luteus</name>
    <dbReference type="NCBI Taxonomy" id="623280"/>
    <lineage>
        <taxon>Bacteria</taxon>
        <taxon>Pseudomonadati</taxon>
        <taxon>Bacteroidota</taxon>
        <taxon>Sphingobacteriia</taxon>
        <taxon>Sphingobacteriales</taxon>
        <taxon>Sphingobacteriaceae</taxon>
        <taxon>Parapedobacter</taxon>
    </lineage>
</organism>
<dbReference type="GO" id="GO:0005886">
    <property type="term" value="C:plasma membrane"/>
    <property type="evidence" value="ECO:0007669"/>
    <property type="project" value="InterPro"/>
</dbReference>
<feature type="domain" description="Translocation and assembly module TamB C-terminal" evidence="7">
    <location>
        <begin position="1195"/>
        <end position="1635"/>
    </location>
</feature>
<feature type="transmembrane region" description="Helical" evidence="6">
    <location>
        <begin position="12"/>
        <end position="32"/>
    </location>
</feature>
<dbReference type="Proteomes" id="UP000190541">
    <property type="component" value="Unassembled WGS sequence"/>
</dbReference>
<evidence type="ECO:0000256" key="3">
    <source>
        <dbReference type="ARBA" id="ARBA00022989"/>
    </source>
</evidence>
<dbReference type="PANTHER" id="PTHR36985:SF1">
    <property type="entry name" value="TRANSLOCATION AND ASSEMBLY MODULE SUBUNIT TAMB"/>
    <property type="match status" value="1"/>
</dbReference>
<accession>A0A1T5AE99</accession>
<dbReference type="Pfam" id="PF04357">
    <property type="entry name" value="TamB"/>
    <property type="match status" value="1"/>
</dbReference>
<gene>
    <name evidence="8" type="ORF">SAMN05660226_00669</name>
</gene>
<feature type="region of interest" description="Disordered" evidence="5">
    <location>
        <begin position="1705"/>
        <end position="1770"/>
    </location>
</feature>
<comment type="subcellular location">
    <subcellularLocation>
        <location evidence="1">Membrane</location>
        <topology evidence="1">Single-pass membrane protein</topology>
    </subcellularLocation>
</comment>
<feature type="compositionally biased region" description="Low complexity" evidence="5">
    <location>
        <begin position="1723"/>
        <end position="1734"/>
    </location>
</feature>
<dbReference type="InterPro" id="IPR008023">
    <property type="entry name" value="DUF748"/>
</dbReference>
<proteinExistence type="predicted"/>
<feature type="compositionally biased region" description="Basic and acidic residues" evidence="5">
    <location>
        <begin position="1705"/>
        <end position="1722"/>
    </location>
</feature>
<evidence type="ECO:0000256" key="6">
    <source>
        <dbReference type="SAM" id="Phobius"/>
    </source>
</evidence>
<keyword evidence="9" id="KW-1185">Reference proteome</keyword>
<evidence type="ECO:0000256" key="4">
    <source>
        <dbReference type="ARBA" id="ARBA00023136"/>
    </source>
</evidence>
<dbReference type="GO" id="GO:0009306">
    <property type="term" value="P:protein secretion"/>
    <property type="evidence" value="ECO:0007669"/>
    <property type="project" value="InterPro"/>
</dbReference>
<evidence type="ECO:0000256" key="2">
    <source>
        <dbReference type="ARBA" id="ARBA00022692"/>
    </source>
</evidence>
<keyword evidence="4 6" id="KW-0472">Membrane</keyword>